<evidence type="ECO:0000259" key="4">
    <source>
        <dbReference type="Pfam" id="PF23276"/>
    </source>
</evidence>
<feature type="repeat" description="PPR" evidence="3">
    <location>
        <begin position="164"/>
        <end position="198"/>
    </location>
</feature>
<dbReference type="PROSITE" id="PS51375">
    <property type="entry name" value="PPR"/>
    <property type="match status" value="10"/>
</dbReference>
<accession>A0A8J5KSR0</accession>
<dbReference type="Proteomes" id="UP000734854">
    <property type="component" value="Unassembled WGS sequence"/>
</dbReference>
<dbReference type="PANTHER" id="PTHR47936:SF1">
    <property type="entry name" value="PENTATRICOPEPTIDE REPEAT-CONTAINING PROTEIN GUN1, CHLOROPLASTIC"/>
    <property type="match status" value="1"/>
</dbReference>
<evidence type="ECO:0000256" key="2">
    <source>
        <dbReference type="ARBA" id="ARBA00022737"/>
    </source>
</evidence>
<dbReference type="InterPro" id="IPR057027">
    <property type="entry name" value="TPR_mt"/>
</dbReference>
<evidence type="ECO:0000256" key="1">
    <source>
        <dbReference type="ARBA" id="ARBA00007626"/>
    </source>
</evidence>
<organism evidence="5 6">
    <name type="scientific">Zingiber officinale</name>
    <name type="common">Ginger</name>
    <name type="synonym">Amomum zingiber</name>
    <dbReference type="NCBI Taxonomy" id="94328"/>
    <lineage>
        <taxon>Eukaryota</taxon>
        <taxon>Viridiplantae</taxon>
        <taxon>Streptophyta</taxon>
        <taxon>Embryophyta</taxon>
        <taxon>Tracheophyta</taxon>
        <taxon>Spermatophyta</taxon>
        <taxon>Magnoliopsida</taxon>
        <taxon>Liliopsida</taxon>
        <taxon>Zingiberales</taxon>
        <taxon>Zingiberaceae</taxon>
        <taxon>Zingiber</taxon>
    </lineage>
</organism>
<reference evidence="5 6" key="1">
    <citation type="submission" date="2020-08" db="EMBL/GenBank/DDBJ databases">
        <title>Plant Genome Project.</title>
        <authorList>
            <person name="Zhang R.-G."/>
        </authorList>
    </citation>
    <scope>NUCLEOTIDE SEQUENCE [LARGE SCALE GENOMIC DNA]</scope>
    <source>
        <tissue evidence="5">Rhizome</tissue>
    </source>
</reference>
<proteinExistence type="inferred from homology"/>
<dbReference type="EMBL" id="JACMSC010000015">
    <property type="protein sequence ID" value="KAG6487640.1"/>
    <property type="molecule type" value="Genomic_DNA"/>
</dbReference>
<feature type="repeat" description="PPR" evidence="3">
    <location>
        <begin position="721"/>
        <end position="755"/>
    </location>
</feature>
<feature type="repeat" description="PPR" evidence="3">
    <location>
        <begin position="271"/>
        <end position="305"/>
    </location>
</feature>
<feature type="repeat" description="PPR" evidence="3">
    <location>
        <begin position="341"/>
        <end position="375"/>
    </location>
</feature>
<feature type="repeat" description="PPR" evidence="3">
    <location>
        <begin position="376"/>
        <end position="410"/>
    </location>
</feature>
<dbReference type="GO" id="GO:0010019">
    <property type="term" value="P:chloroplast-nucleus signaling pathway"/>
    <property type="evidence" value="ECO:0007669"/>
    <property type="project" value="TreeGrafter"/>
</dbReference>
<feature type="repeat" description="PPR" evidence="3">
    <location>
        <begin position="306"/>
        <end position="340"/>
    </location>
</feature>
<dbReference type="Pfam" id="PF12854">
    <property type="entry name" value="PPR_1"/>
    <property type="match status" value="1"/>
</dbReference>
<gene>
    <name evidence="5" type="ORF">ZIOFF_056231</name>
</gene>
<evidence type="ECO:0000313" key="6">
    <source>
        <dbReference type="Proteomes" id="UP000734854"/>
    </source>
</evidence>
<feature type="repeat" description="PPR" evidence="3">
    <location>
        <begin position="651"/>
        <end position="685"/>
    </location>
</feature>
<dbReference type="Pfam" id="PF13041">
    <property type="entry name" value="PPR_2"/>
    <property type="match status" value="4"/>
</dbReference>
<feature type="domain" description="Pentatricopeptide repeat-containing protein-mitochondrial" evidence="4">
    <location>
        <begin position="163"/>
        <end position="260"/>
    </location>
</feature>
<dbReference type="InterPro" id="IPR011990">
    <property type="entry name" value="TPR-like_helical_dom_sf"/>
</dbReference>
<dbReference type="InterPro" id="IPR002885">
    <property type="entry name" value="PPR_rpt"/>
</dbReference>
<feature type="repeat" description="PPR" evidence="3">
    <location>
        <begin position="411"/>
        <end position="445"/>
    </location>
</feature>
<dbReference type="SUPFAM" id="SSF81901">
    <property type="entry name" value="HCP-like"/>
    <property type="match status" value="1"/>
</dbReference>
<dbReference type="AlphaFoldDB" id="A0A8J5KSR0"/>
<comment type="caution">
    <text evidence="5">The sequence shown here is derived from an EMBL/GenBank/DDBJ whole genome shotgun (WGS) entry which is preliminary data.</text>
</comment>
<dbReference type="Gene3D" id="1.25.40.10">
    <property type="entry name" value="Tetratricopeptide repeat domain"/>
    <property type="match status" value="4"/>
</dbReference>
<comment type="similarity">
    <text evidence="1">Belongs to the PPR family. P subfamily.</text>
</comment>
<evidence type="ECO:0000313" key="5">
    <source>
        <dbReference type="EMBL" id="KAG6487640.1"/>
    </source>
</evidence>
<dbReference type="PANTHER" id="PTHR47936">
    <property type="entry name" value="PPR_LONG DOMAIN-CONTAINING PROTEIN"/>
    <property type="match status" value="1"/>
</dbReference>
<dbReference type="GO" id="GO:0031930">
    <property type="term" value="P:mitochondria-nucleus signaling pathway"/>
    <property type="evidence" value="ECO:0007669"/>
    <property type="project" value="TreeGrafter"/>
</dbReference>
<dbReference type="NCBIfam" id="TIGR00756">
    <property type="entry name" value="PPR"/>
    <property type="match status" value="8"/>
</dbReference>
<protein>
    <recommendedName>
        <fullName evidence="4">Pentatricopeptide repeat-containing protein-mitochondrial domain-containing protein</fullName>
    </recommendedName>
</protein>
<dbReference type="GO" id="GO:0009507">
    <property type="term" value="C:chloroplast"/>
    <property type="evidence" value="ECO:0007669"/>
    <property type="project" value="TreeGrafter"/>
</dbReference>
<feature type="repeat" description="PPR" evidence="3">
    <location>
        <begin position="686"/>
        <end position="720"/>
    </location>
</feature>
<name>A0A8J5KSR0_ZINOF</name>
<keyword evidence="2" id="KW-0677">Repeat</keyword>
<sequence>MRHGSAARATFSNQAASPPASDLAHLLLAAALSSSFSQSPAATPRVDGPLPEAAALHVLRRPSLPASAKLSFFRWAISSAGYTPSRSAFSVLLRSLSHSRPPLLDPLRPLLRQALSCSPIAVDPHTFRSVLDAFLRCGRFDSAIYALADAEELVGPSAAAVLLTPSTYTSIVLALLQKSQLSLALSLLRKILRASIVPDALPCNQLLVALRKADRRDDFRSLFDELCQKGFLFDIWTYNICIHAFGSWGDLNLALGLFKELKTKEPQVLPDLCTYNSILGSLCYVGKITDALIVYQEMKEGGLGPDKFTYLTLINGCCKTYRLDEACRVFNEMEYNNVRADTALYNTLLDGLLKVRKLNEACQLFEKMVSEGIRASCYSYNILIDGLFKNGRQAAGFTLFIELKKKGQFVDAITYSIVVQHLCKEGKVEEALELVKEMEERGLMVDLVTITSLLIALHKYGTWDSPEQLTKYVRDSAVLPSVLRWKASMDSLMKGPQDKSKDYTSMFPVVANLSDIMNWINSAPSMNTDAATCDTESKDEWSLTLYLDKLADRSHSFENTSQKLTDFRGLRVEENRIDSFDIDMVNTYMPIFLAKGKLSFACKLFEIFASLGTQPVSYTYNSLLTSFIKKGYLTEAWKILQEMGDKLCPADIATYNLIIQGLGKIGKAELASAVLDQLLKKGGYLDIVMYNTFIHALGKAKRLDEANQLFKQMITSGINPDVVTFNTLIEVHAKAGKVKEAYNFLRKMLAAGCSPNHVTDTILDFLEKEIDRLRYQKASFKRDKEEADGPSSSTELEVNNIELEKFDLDNQLSQLGIRIVGLRYTEKSVTPLKVRCVGRFSENFCQDGGNAWVESNEGQKEWSYDNGGGPRWRYRLAGVDKGRVRRSCWSRQREGKPNLLESTKGGEVGPAGVGGEVRAVGVDEARGSWSCWSRRREGKSELLESTKGGDGAAMIHSVADHVEDGGVDGDDRGPRWRWRRCHRWRRNPTLMVVGVVDAKGFLGYRTQ</sequence>
<dbReference type="Pfam" id="PF23276">
    <property type="entry name" value="TPR_24"/>
    <property type="match status" value="1"/>
</dbReference>
<keyword evidence="6" id="KW-1185">Reference proteome</keyword>
<evidence type="ECO:0000256" key="3">
    <source>
        <dbReference type="PROSITE-ProRule" id="PRU00708"/>
    </source>
</evidence>
<feature type="repeat" description="PPR" evidence="3">
    <location>
        <begin position="616"/>
        <end position="650"/>
    </location>
</feature>